<gene>
    <name evidence="2" type="ORF">PsYK624_137130</name>
</gene>
<proteinExistence type="predicted"/>
<comment type="caution">
    <text evidence="2">The sequence shown here is derived from an EMBL/GenBank/DDBJ whole genome shotgun (WGS) entry which is preliminary data.</text>
</comment>
<dbReference type="EMBL" id="BPQB01000072">
    <property type="protein sequence ID" value="GJE97492.1"/>
    <property type="molecule type" value="Genomic_DNA"/>
</dbReference>
<evidence type="ECO:0000313" key="2">
    <source>
        <dbReference type="EMBL" id="GJE97492.1"/>
    </source>
</evidence>
<protein>
    <submittedName>
        <fullName evidence="2">FAD-binding domain-containing protein</fullName>
    </submittedName>
</protein>
<evidence type="ECO:0000313" key="3">
    <source>
        <dbReference type="Proteomes" id="UP000703269"/>
    </source>
</evidence>
<dbReference type="AlphaFoldDB" id="A0A9P3GL50"/>
<keyword evidence="3" id="KW-1185">Reference proteome</keyword>
<sequence length="193" mass="21076">MYAGIRDKSKVLQTLVVFDHADQDSDLIHQPRPERVNSNAEPKRREVALFFLIDPASGTVIDGMSALSMGTSGEPSTRSQCERYLNITVVLCCDNVSRSRRGPRTTCASLHTTKLLIGAEGTSMITAEECVKLRDDASVRPTNLHDQSLRKRRGTDSPLSGPEGLMLVLDDDGAKPVGKNCNGALGVRLPMRR</sequence>
<feature type="region of interest" description="Disordered" evidence="1">
    <location>
        <begin position="142"/>
        <end position="163"/>
    </location>
</feature>
<evidence type="ECO:0000256" key="1">
    <source>
        <dbReference type="SAM" id="MobiDB-lite"/>
    </source>
</evidence>
<dbReference type="Proteomes" id="UP000703269">
    <property type="component" value="Unassembled WGS sequence"/>
</dbReference>
<reference evidence="2 3" key="1">
    <citation type="submission" date="2021-08" db="EMBL/GenBank/DDBJ databases">
        <title>Draft Genome Sequence of Phanerochaete sordida strain YK-624.</title>
        <authorList>
            <person name="Mori T."/>
            <person name="Dohra H."/>
            <person name="Suzuki T."/>
            <person name="Kawagishi H."/>
            <person name="Hirai H."/>
        </authorList>
    </citation>
    <scope>NUCLEOTIDE SEQUENCE [LARGE SCALE GENOMIC DNA]</scope>
    <source>
        <strain evidence="2 3">YK-624</strain>
    </source>
</reference>
<accession>A0A9P3GL50</accession>
<name>A0A9P3GL50_9APHY</name>
<organism evidence="2 3">
    <name type="scientific">Phanerochaete sordida</name>
    <dbReference type="NCBI Taxonomy" id="48140"/>
    <lineage>
        <taxon>Eukaryota</taxon>
        <taxon>Fungi</taxon>
        <taxon>Dikarya</taxon>
        <taxon>Basidiomycota</taxon>
        <taxon>Agaricomycotina</taxon>
        <taxon>Agaricomycetes</taxon>
        <taxon>Polyporales</taxon>
        <taxon>Phanerochaetaceae</taxon>
        <taxon>Phanerochaete</taxon>
    </lineage>
</organism>